<protein>
    <recommendedName>
        <fullName evidence="4">Structural maintenance of chromosomes protein 5</fullName>
    </recommendedName>
</protein>
<comment type="subunit">
    <text evidence="11">Forms a heterodimer with smc6. Component of the SMC5-SMC6 complex which consists at least of smc5, smc6, nsmce2, nsmce1 and nsmce4a.</text>
</comment>
<keyword evidence="5" id="KW-0158">Chromosome</keyword>
<dbReference type="GO" id="GO:0000781">
    <property type="term" value="C:chromosome, telomeric region"/>
    <property type="evidence" value="ECO:0007669"/>
    <property type="project" value="UniProtKB-SubCell"/>
</dbReference>
<evidence type="ECO:0000256" key="4">
    <source>
        <dbReference type="ARBA" id="ARBA00018687"/>
    </source>
</evidence>
<comment type="similarity">
    <text evidence="3">Belongs to the SMC family. SMC5 subfamily.</text>
</comment>
<sequence>MATPSKRKAGNSRCSTVAPVVPSTSKNQSQRKASGDGEGAAAEGRGGFGRQSARDQGFVEGSIRRIKMENFLTYDTCEVIPGPHLNVIVGANGTGKSSIVCAICLGLVGKPSFIGRADKVALYVKHGCTKGSVELELYKCSGNIVITREIHVVNNQSLWFINKKAASQKMVEEQIAALNIQVGNLCQFLPQDKVGEFAKLSKIELLEATEKSIGPPEMYQFHCDLKNYRDKEKGLENSCKEKMELMEKMKQRNERYKQDAERYYERKRHLDLIEMLERKRPWVEYENVRKQYEEVKQSRDHLKEELKRLKEMQAPTLHKIQEIEKQCKNMDTKMKDKGIEIKETSQKCKQKQDALESKEKQIDDVQHSLRMKRDEESNREKRIITTHKMIEDWQNELNTIGNCEHLQPEIDSLNTELRSIQEDKVNIDSEISDLNQERYYLEKEIISNTNRIKQLDNLMNLKEEKLRGRFRDTYNAVLWLRENSNRFKQSVCKPIMLEINMKDQRHAKYVENHISANDMRAFVFESKEDMEIFLREVRDNQRLKVNAVCAPSESFADRRPARPIQDLQQYGFFSYLRELFDAPLPVMNYLCYQYYVHEVPVGTEKTRSMIEKVIQETKLRQIYTAEEKYIVKVSAYSNKTFSSNTSLRGAQFLTVTVDTDERRHLEDHIKEITLKSNQLKSQLTTLSERQRHLEHRDNELRKRKKELLDMNAKKRQLEQKISTKYDSLKQMEQDGINMEEEEQNANAKMKEINVQKAKLVIELMQLIKDCMTLNMQKVDLALQSTAVTSEKNKLDSDYKASSLQLRVVEDQYVNLETKKHILLTNCKGLMTKAMKACNLNPGQQVPQEFQIAFQALPDTVDEIDALLNEEKSRASCFTGLNASVVDEYKKKAKEMQQLSEELDRKKTELENYKHNISEVKEKWLNPLKQLVEQINEKFSLFFSSMQCAGEVDLHTEKEEDYDKYGIRIRVKFRSSAQLQELTPHHQSGGERSVSTMLYLMALQELNRCPFRVVDEINQGMDPVNERRVFEMVVKTACKENTSQYFLITPKLLQNLTYGDKMTILFVYNGSYMLEPSKWNLKAFHRRRRRVEHMDQGRN</sequence>
<keyword evidence="10" id="KW-0539">Nucleus</keyword>
<evidence type="ECO:0000313" key="16">
    <source>
        <dbReference type="RefSeq" id="XP_033780573.1"/>
    </source>
</evidence>
<dbReference type="SUPFAM" id="SSF52540">
    <property type="entry name" value="P-loop containing nucleoside triphosphate hydrolases"/>
    <property type="match status" value="2"/>
</dbReference>
<keyword evidence="9 12" id="KW-0175">Coiled coil</keyword>
<dbReference type="GO" id="GO:0030915">
    <property type="term" value="C:Smc5-Smc6 complex"/>
    <property type="evidence" value="ECO:0007669"/>
    <property type="project" value="TreeGrafter"/>
</dbReference>
<feature type="coiled-coil region" evidence="12">
    <location>
        <begin position="232"/>
        <end position="312"/>
    </location>
</feature>
<gene>
    <name evidence="16" type="primary">SMC5</name>
</gene>
<evidence type="ECO:0000256" key="8">
    <source>
        <dbReference type="ARBA" id="ARBA00022895"/>
    </source>
</evidence>
<dbReference type="InterPro" id="IPR038729">
    <property type="entry name" value="Rad50/SbcC_AAA"/>
</dbReference>
<evidence type="ECO:0000256" key="12">
    <source>
        <dbReference type="SAM" id="Coils"/>
    </source>
</evidence>
<dbReference type="PANTHER" id="PTHR45916:SF1">
    <property type="entry name" value="STRUCTURAL MAINTENANCE OF CHROMOSOMES PROTEIN 5"/>
    <property type="match status" value="1"/>
</dbReference>
<dbReference type="GO" id="GO:0005634">
    <property type="term" value="C:nucleus"/>
    <property type="evidence" value="ECO:0007669"/>
    <property type="project" value="UniProtKB-SubCell"/>
</dbReference>
<dbReference type="AlphaFoldDB" id="A0A6P8Q0K5"/>
<dbReference type="Pfam" id="PF13476">
    <property type="entry name" value="AAA_23"/>
    <property type="match status" value="1"/>
</dbReference>
<dbReference type="FunFam" id="3.40.50.300:FF:001301">
    <property type="entry name" value="Structural maintenance of chromosomes 5"/>
    <property type="match status" value="1"/>
</dbReference>
<evidence type="ECO:0000256" key="3">
    <source>
        <dbReference type="ARBA" id="ARBA00010171"/>
    </source>
</evidence>
<comment type="subcellular location">
    <subcellularLocation>
        <location evidence="2">Chromosome</location>
        <location evidence="2">Telomere</location>
    </subcellularLocation>
    <subcellularLocation>
        <location evidence="1">Nucleus</location>
    </subcellularLocation>
</comment>
<evidence type="ECO:0000256" key="2">
    <source>
        <dbReference type="ARBA" id="ARBA00004574"/>
    </source>
</evidence>
<evidence type="ECO:0000256" key="6">
    <source>
        <dbReference type="ARBA" id="ARBA00022741"/>
    </source>
</evidence>
<dbReference type="InParanoid" id="A0A6P8Q0K5"/>
<evidence type="ECO:0000256" key="5">
    <source>
        <dbReference type="ARBA" id="ARBA00022454"/>
    </source>
</evidence>
<keyword evidence="8" id="KW-0779">Telomere</keyword>
<feature type="compositionally biased region" description="Basic residues" evidence="13">
    <location>
        <begin position="1"/>
        <end position="10"/>
    </location>
</feature>
<dbReference type="GeneID" id="117350401"/>
<dbReference type="FunCoup" id="A0A6P8Q0K5">
    <property type="interactions" value="3346"/>
</dbReference>
<dbReference type="RefSeq" id="XP_033780573.1">
    <property type="nucleotide sequence ID" value="XM_033924682.1"/>
</dbReference>
<dbReference type="OrthoDB" id="10254973at2759"/>
<proteinExistence type="inferred from homology"/>
<dbReference type="Proteomes" id="UP000515159">
    <property type="component" value="Chromosome 1"/>
</dbReference>
<evidence type="ECO:0000256" key="13">
    <source>
        <dbReference type="SAM" id="MobiDB-lite"/>
    </source>
</evidence>
<feature type="domain" description="Rad50/SbcC-type AAA" evidence="14">
    <location>
        <begin position="65"/>
        <end position="262"/>
    </location>
</feature>
<dbReference type="GO" id="GO:0000724">
    <property type="term" value="P:double-strand break repair via homologous recombination"/>
    <property type="evidence" value="ECO:0007669"/>
    <property type="project" value="TreeGrafter"/>
</dbReference>
<feature type="compositionally biased region" description="Polar residues" evidence="13">
    <location>
        <begin position="22"/>
        <end position="32"/>
    </location>
</feature>
<dbReference type="PANTHER" id="PTHR45916">
    <property type="entry name" value="STRUCTURAL MAINTENANCE OF CHROMOSOMES PROTEIN 5"/>
    <property type="match status" value="1"/>
</dbReference>
<evidence type="ECO:0000256" key="1">
    <source>
        <dbReference type="ARBA" id="ARBA00004123"/>
    </source>
</evidence>
<evidence type="ECO:0000259" key="14">
    <source>
        <dbReference type="Pfam" id="PF13476"/>
    </source>
</evidence>
<reference evidence="16" key="1">
    <citation type="submission" date="2025-08" db="UniProtKB">
        <authorList>
            <consortium name="RefSeq"/>
        </authorList>
    </citation>
    <scope>IDENTIFICATION</scope>
</reference>
<dbReference type="GO" id="GO:0016887">
    <property type="term" value="F:ATP hydrolysis activity"/>
    <property type="evidence" value="ECO:0007669"/>
    <property type="project" value="InterPro"/>
</dbReference>
<dbReference type="CTD" id="23137"/>
<name>A0A6P8Q0K5_GEOSA</name>
<feature type="region of interest" description="Disordered" evidence="13">
    <location>
        <begin position="1"/>
        <end position="54"/>
    </location>
</feature>
<evidence type="ECO:0000256" key="9">
    <source>
        <dbReference type="ARBA" id="ARBA00023054"/>
    </source>
</evidence>
<dbReference type="Gene3D" id="3.40.50.300">
    <property type="entry name" value="P-loop containing nucleotide triphosphate hydrolases"/>
    <property type="match status" value="2"/>
</dbReference>
<evidence type="ECO:0000256" key="10">
    <source>
        <dbReference type="ARBA" id="ARBA00023242"/>
    </source>
</evidence>
<keyword evidence="15" id="KW-1185">Reference proteome</keyword>
<dbReference type="KEGG" id="gsh:117350401"/>
<feature type="coiled-coil region" evidence="12">
    <location>
        <begin position="662"/>
        <end position="758"/>
    </location>
</feature>
<organism evidence="15 16">
    <name type="scientific">Geotrypetes seraphini</name>
    <name type="common">Gaboon caecilian</name>
    <name type="synonym">Caecilia seraphini</name>
    <dbReference type="NCBI Taxonomy" id="260995"/>
    <lineage>
        <taxon>Eukaryota</taxon>
        <taxon>Metazoa</taxon>
        <taxon>Chordata</taxon>
        <taxon>Craniata</taxon>
        <taxon>Vertebrata</taxon>
        <taxon>Euteleostomi</taxon>
        <taxon>Amphibia</taxon>
        <taxon>Gymnophiona</taxon>
        <taxon>Geotrypetes</taxon>
    </lineage>
</organism>
<feature type="coiled-coil region" evidence="12">
    <location>
        <begin position="341"/>
        <end position="375"/>
    </location>
</feature>
<dbReference type="GO" id="GO:0005524">
    <property type="term" value="F:ATP binding"/>
    <property type="evidence" value="ECO:0007669"/>
    <property type="project" value="UniProtKB-KW"/>
</dbReference>
<feature type="coiled-coil region" evidence="12">
    <location>
        <begin position="881"/>
        <end position="922"/>
    </location>
</feature>
<evidence type="ECO:0000313" key="15">
    <source>
        <dbReference type="Proteomes" id="UP000515159"/>
    </source>
</evidence>
<dbReference type="FunFam" id="3.40.50.300:FF:000793">
    <property type="entry name" value="Structural maintenance of chromosomes protein 5"/>
    <property type="match status" value="1"/>
</dbReference>
<dbReference type="InterPro" id="IPR027417">
    <property type="entry name" value="P-loop_NTPase"/>
</dbReference>
<dbReference type="GO" id="GO:0003697">
    <property type="term" value="F:single-stranded DNA binding"/>
    <property type="evidence" value="ECO:0007669"/>
    <property type="project" value="TreeGrafter"/>
</dbReference>
<evidence type="ECO:0000256" key="7">
    <source>
        <dbReference type="ARBA" id="ARBA00022840"/>
    </source>
</evidence>
<keyword evidence="6" id="KW-0547">Nucleotide-binding</keyword>
<evidence type="ECO:0000256" key="11">
    <source>
        <dbReference type="ARBA" id="ARBA00063886"/>
    </source>
</evidence>
<keyword evidence="7" id="KW-0067">ATP-binding</keyword>
<accession>A0A6P8Q0K5</accession>
<feature type="coiled-coil region" evidence="12">
    <location>
        <begin position="410"/>
        <end position="437"/>
    </location>
</feature>